<name>A0A1V0TL27_9ACTN</name>
<evidence type="ECO:0000259" key="9">
    <source>
        <dbReference type="PROSITE" id="PS50850"/>
    </source>
</evidence>
<dbReference type="GO" id="GO:0005886">
    <property type="term" value="C:plasma membrane"/>
    <property type="evidence" value="ECO:0007669"/>
    <property type="project" value="UniProtKB-SubCell"/>
</dbReference>
<gene>
    <name evidence="10" type="ORF">B1H19_05130</name>
</gene>
<dbReference type="InterPro" id="IPR036259">
    <property type="entry name" value="MFS_trans_sf"/>
</dbReference>
<evidence type="ECO:0000256" key="7">
    <source>
        <dbReference type="SAM" id="MobiDB-lite"/>
    </source>
</evidence>
<dbReference type="CDD" id="cd06173">
    <property type="entry name" value="MFS_MefA_like"/>
    <property type="match status" value="1"/>
</dbReference>
<dbReference type="Pfam" id="PF05977">
    <property type="entry name" value="MFS_3"/>
    <property type="match status" value="1"/>
</dbReference>
<keyword evidence="6 8" id="KW-0472">Membrane</keyword>
<feature type="transmembrane region" description="Helical" evidence="8">
    <location>
        <begin position="334"/>
        <end position="356"/>
    </location>
</feature>
<comment type="subcellular location">
    <subcellularLocation>
        <location evidence="1">Cell membrane</location>
        <topology evidence="1">Multi-pass membrane protein</topology>
    </subcellularLocation>
</comment>
<feature type="transmembrane region" description="Helical" evidence="8">
    <location>
        <begin position="400"/>
        <end position="420"/>
    </location>
</feature>
<accession>A0A1V0TL27</accession>
<dbReference type="STRING" id="553510.B1H19_05130"/>
<evidence type="ECO:0000313" key="11">
    <source>
        <dbReference type="Proteomes" id="UP000192726"/>
    </source>
</evidence>
<feature type="transmembrane region" description="Helical" evidence="8">
    <location>
        <begin position="268"/>
        <end position="290"/>
    </location>
</feature>
<feature type="transmembrane region" description="Helical" evidence="8">
    <location>
        <begin position="311"/>
        <end position="328"/>
    </location>
</feature>
<reference evidence="10 11" key="1">
    <citation type="submission" date="2017-04" db="EMBL/GenBank/DDBJ databases">
        <title>Complete Genome Sequence of Streptomyces gilvosporeus F607, a Capable Producer of Natamycin.</title>
        <authorList>
            <person name="Zong G."/>
            <person name="Zhong C."/>
            <person name="Fu J."/>
            <person name="Qin R."/>
            <person name="Cao G."/>
        </authorList>
    </citation>
    <scope>NUCLEOTIDE SEQUENCE [LARGE SCALE GENOMIC DNA]</scope>
    <source>
        <strain evidence="10 11">F607</strain>
    </source>
</reference>
<dbReference type="Proteomes" id="UP000192726">
    <property type="component" value="Chromosome"/>
</dbReference>
<dbReference type="SUPFAM" id="SSF103473">
    <property type="entry name" value="MFS general substrate transporter"/>
    <property type="match status" value="1"/>
</dbReference>
<evidence type="ECO:0000256" key="3">
    <source>
        <dbReference type="ARBA" id="ARBA00022475"/>
    </source>
</evidence>
<keyword evidence="4 8" id="KW-0812">Transmembrane</keyword>
<keyword evidence="2" id="KW-0813">Transport</keyword>
<evidence type="ECO:0000256" key="1">
    <source>
        <dbReference type="ARBA" id="ARBA00004651"/>
    </source>
</evidence>
<evidence type="ECO:0000256" key="4">
    <source>
        <dbReference type="ARBA" id="ARBA00022692"/>
    </source>
</evidence>
<dbReference type="OrthoDB" id="9775268at2"/>
<keyword evidence="5 8" id="KW-1133">Transmembrane helix</keyword>
<keyword evidence="3" id="KW-1003">Cell membrane</keyword>
<evidence type="ECO:0000256" key="2">
    <source>
        <dbReference type="ARBA" id="ARBA00022448"/>
    </source>
</evidence>
<feature type="region of interest" description="Disordered" evidence="7">
    <location>
        <begin position="428"/>
        <end position="458"/>
    </location>
</feature>
<evidence type="ECO:0000256" key="5">
    <source>
        <dbReference type="ARBA" id="ARBA00022989"/>
    </source>
</evidence>
<dbReference type="GO" id="GO:0022857">
    <property type="term" value="F:transmembrane transporter activity"/>
    <property type="evidence" value="ECO:0007669"/>
    <property type="project" value="InterPro"/>
</dbReference>
<dbReference type="PANTHER" id="PTHR23513">
    <property type="entry name" value="INTEGRAL MEMBRANE EFFLUX PROTEIN-RELATED"/>
    <property type="match status" value="1"/>
</dbReference>
<feature type="transmembrane region" description="Helical" evidence="8">
    <location>
        <begin position="245"/>
        <end position="262"/>
    </location>
</feature>
<evidence type="ECO:0000256" key="6">
    <source>
        <dbReference type="ARBA" id="ARBA00023136"/>
    </source>
</evidence>
<protein>
    <submittedName>
        <fullName evidence="10">MFS transporter</fullName>
    </submittedName>
</protein>
<dbReference type="InterPro" id="IPR020846">
    <property type="entry name" value="MFS_dom"/>
</dbReference>
<dbReference type="AlphaFoldDB" id="A0A1V0TL27"/>
<dbReference type="RefSeq" id="WP_083103435.1">
    <property type="nucleotide sequence ID" value="NZ_CP020569.1"/>
</dbReference>
<dbReference type="PANTHER" id="PTHR23513:SF11">
    <property type="entry name" value="STAPHYLOFERRIN A TRANSPORTER"/>
    <property type="match status" value="1"/>
</dbReference>
<dbReference type="KEGG" id="sgv:B1H19_05130"/>
<feature type="domain" description="Major facilitator superfamily (MFS) profile" evidence="9">
    <location>
        <begin position="30"/>
        <end position="422"/>
    </location>
</feature>
<organism evidence="10 11">
    <name type="scientific">Streptomyces gilvosporeus</name>
    <dbReference type="NCBI Taxonomy" id="553510"/>
    <lineage>
        <taxon>Bacteria</taxon>
        <taxon>Bacillati</taxon>
        <taxon>Actinomycetota</taxon>
        <taxon>Actinomycetes</taxon>
        <taxon>Kitasatosporales</taxon>
        <taxon>Streptomycetaceae</taxon>
        <taxon>Streptomyces</taxon>
    </lineage>
</organism>
<proteinExistence type="predicted"/>
<dbReference type="InterPro" id="IPR010290">
    <property type="entry name" value="TM_effector"/>
</dbReference>
<dbReference type="PROSITE" id="PS50850">
    <property type="entry name" value="MFS"/>
    <property type="match status" value="1"/>
</dbReference>
<sequence length="458" mass="47621">MSLCRRVHAHVRVRARARRRREAPSPALATLTVRNFRRYLIGQLTSNVGTWMQRAAQDLLVLHLTGNSGSAVGIVTALQFLPQTLFGLTGGVLADRFPKRRLLLITQTAMAVQSLLLGVLTVTEAVNLPAVYALAFALGTATAMDTPARNAFISELVARERVPAAVGLNSAQFNIARTLGPAIAGLTVAAAGTGPVFLLNAASYLAVLYGLLTIRPAELSSPGPPRHGGTRLRDAFRHIRSTPDLLLPITLIGVVGTFGLNFQVTTSLMAITVFHSGAVAFGYLSAAYATGSLIGALRGAGRGQLPTAPRLITATMVFGVLEAVLGLMPGYGTFLALLIPTGFAAVTVTTTANSLTQLHADPGLRGRVMSVYFLVLFGGTPIGAPLVGLVSDTLGARSTLILAGIVSAASALALPALVTARTRRLARSRKPVAPADAPLTDTPGPALSGKGPTHQSTS</sequence>
<evidence type="ECO:0000256" key="8">
    <source>
        <dbReference type="SAM" id="Phobius"/>
    </source>
</evidence>
<feature type="transmembrane region" description="Helical" evidence="8">
    <location>
        <begin position="368"/>
        <end position="388"/>
    </location>
</feature>
<keyword evidence="11" id="KW-1185">Reference proteome</keyword>
<dbReference type="Gene3D" id="1.20.1250.20">
    <property type="entry name" value="MFS general substrate transporter like domains"/>
    <property type="match status" value="1"/>
</dbReference>
<feature type="transmembrane region" description="Helical" evidence="8">
    <location>
        <begin position="126"/>
        <end position="144"/>
    </location>
</feature>
<evidence type="ECO:0000313" key="10">
    <source>
        <dbReference type="EMBL" id="ARF53645.1"/>
    </source>
</evidence>
<dbReference type="SMR" id="A0A1V0TL27"/>
<dbReference type="EMBL" id="CP020569">
    <property type="protein sequence ID" value="ARF53645.1"/>
    <property type="molecule type" value="Genomic_DNA"/>
</dbReference>